<gene>
    <name evidence="1" type="ordered locus">P700755_001483</name>
</gene>
<reference evidence="1" key="2">
    <citation type="submission" date="2012-09" db="EMBL/GenBank/DDBJ databases">
        <title>The complete sequence of Psychroflexus torquis an extreme psychrophile from sea-ice that is stimulated by light.</title>
        <authorList>
            <person name="Feng S."/>
            <person name="Powell S.M."/>
            <person name="Bowman J.P."/>
        </authorList>
    </citation>
    <scope>NUCLEOTIDE SEQUENCE [LARGE SCALE GENOMIC DNA]</scope>
    <source>
        <strain evidence="1">ATCC 700755</strain>
    </source>
</reference>
<proteinExistence type="predicted"/>
<dbReference type="Proteomes" id="UP000008514">
    <property type="component" value="Chromosome"/>
</dbReference>
<dbReference type="KEGG" id="ptq:P700755_001483"/>
<evidence type="ECO:0000313" key="2">
    <source>
        <dbReference type="Proteomes" id="UP000008514"/>
    </source>
</evidence>
<protein>
    <submittedName>
        <fullName evidence="1">Uncharacterized protein</fullName>
    </submittedName>
</protein>
<evidence type="ECO:0000313" key="1">
    <source>
        <dbReference type="EMBL" id="AFU68378.1"/>
    </source>
</evidence>
<dbReference type="HOGENOM" id="CLU_2275126_0_0_10"/>
<accession>K4IEU8</accession>
<dbReference type="EMBL" id="CP003879">
    <property type="protein sequence ID" value="AFU68378.1"/>
    <property type="molecule type" value="Genomic_DNA"/>
</dbReference>
<dbReference type="AlphaFoldDB" id="K4IEU8"/>
<name>K4IEU8_PSYTT</name>
<organism evidence="1 2">
    <name type="scientific">Psychroflexus torquis (strain ATCC 700755 / CIP 106069 / ACAM 623)</name>
    <dbReference type="NCBI Taxonomy" id="313595"/>
    <lineage>
        <taxon>Bacteria</taxon>
        <taxon>Pseudomonadati</taxon>
        <taxon>Bacteroidota</taxon>
        <taxon>Flavobacteriia</taxon>
        <taxon>Flavobacteriales</taxon>
        <taxon>Flavobacteriaceae</taxon>
        <taxon>Psychroflexus</taxon>
    </lineage>
</organism>
<reference evidence="1" key="1">
    <citation type="submission" date="2006-03" db="EMBL/GenBank/DDBJ databases">
        <authorList>
            <person name="Bowman J."/>
            <person name="Ferriera S."/>
            <person name="Johnson J."/>
            <person name="Kravitz S."/>
            <person name="Halpern A."/>
            <person name="Remington K."/>
            <person name="Beeson K."/>
            <person name="Tran B."/>
            <person name="Rogers Y.-H."/>
            <person name="Friedman R."/>
            <person name="Venter J.C."/>
        </authorList>
    </citation>
    <scope>NUCLEOTIDE SEQUENCE [LARGE SCALE GENOMIC DNA]</scope>
    <source>
        <strain evidence="1">ATCC 700755</strain>
    </source>
</reference>
<keyword evidence="2" id="KW-1185">Reference proteome</keyword>
<sequence length="102" mass="11514">MALNWLHAVDKMMVDPSESLHRRGLKPPKGALINSLGIERLGESSPRGWQGMSKGVEPFVKFRINFSEPSMRCPRKKGQAEKLLLQSKAKGRNVKKMSRGHF</sequence>